<dbReference type="PANTHER" id="PTHR22891">
    <property type="entry name" value="EUKARYOTIC TRANSLATION INITIATION FACTOR 2C"/>
    <property type="match status" value="1"/>
</dbReference>
<keyword evidence="3" id="KW-1185">Reference proteome</keyword>
<evidence type="ECO:0000313" key="2">
    <source>
        <dbReference type="EMBL" id="KAF5386770.1"/>
    </source>
</evidence>
<dbReference type="InterPro" id="IPR045246">
    <property type="entry name" value="Piwi_ago-like"/>
</dbReference>
<dbReference type="SUPFAM" id="SSF101690">
    <property type="entry name" value="PAZ domain"/>
    <property type="match status" value="1"/>
</dbReference>
<dbReference type="PROSITE" id="PS50822">
    <property type="entry name" value="PIWI"/>
    <property type="match status" value="1"/>
</dbReference>
<dbReference type="GO" id="GO:0003676">
    <property type="term" value="F:nucleic acid binding"/>
    <property type="evidence" value="ECO:0007669"/>
    <property type="project" value="InterPro"/>
</dbReference>
<protein>
    <recommendedName>
        <fullName evidence="1">Piwi domain-containing protein</fullName>
    </recommendedName>
</protein>
<dbReference type="InterPro" id="IPR012337">
    <property type="entry name" value="RNaseH-like_sf"/>
</dbReference>
<name>A0A8H5HNW7_9AGAR</name>
<dbReference type="Gene3D" id="3.40.50.2300">
    <property type="match status" value="1"/>
</dbReference>
<dbReference type="InterPro" id="IPR003165">
    <property type="entry name" value="Piwi"/>
</dbReference>
<dbReference type="InterPro" id="IPR036397">
    <property type="entry name" value="RNaseH_sf"/>
</dbReference>
<dbReference type="SUPFAM" id="SSF53098">
    <property type="entry name" value="Ribonuclease H-like"/>
    <property type="match status" value="1"/>
</dbReference>
<sequence length="865" mass="97390">MLPRPGGTVGAKVQARTNAFEMKWNRAQGNSGYVYHYDVILPLWDTGSREFKLGNKKGSELVMRLQTSTRPDLFNPLGAYDGKKNLFSFQGYRVSSEEFRVPWEDGQSHHRKEVSIRVVFVKKIDVGTLGRLVKGDPESLNPESDAATAINMLNLFIQSTPRMQDPNSFFDPFLEDVSNLLFAFIAVPHCHDTDVSDKIRPLELWRGHFQSVRATFDRIIVNVDVTVGVVLPRGPLENVCGEYLHLRNIRDLHDRSEPNVRKLRLFLKGVKVEVDLPGHAGKRPKTIRDVLYDVGKMTFEKGGETISIADHFEHAHNYKIRSGSIGVRLGKDGIFPISVCRTTQQLYKNRASPDVVREALAFSPTCPSKRLEAIRAGWQELKYTQSPFLLGAGISVKPEPLHVKGRILPPPNICFGDGFELTLQRQGQWDVMRKTFNKAAELPSWTVVDFATCDMSVLSTFVLDLVQEMGKRGMTVSQPHNILRRPGSANVRTVLDDAIGEAGAQMILVILPESAAHIYREVKRYGDITRGVVTQCVKWSRKLANDAQQRRANQYHNNLILKINAKLGGINCVPVNPAMAYLALVPTMVLGADVSHPAPGSVLPSISALVASMDKKMSRYAASIRVQTSRTEIIEDFAEMFEIALQNFKKRNNALPQRLFMFRDGVSEGEFKTVLDMELNAMKTPLMTAYGSDLARWPGVTFIVVGKRHHFRFFPLDRQSEDPRGNGNLHAGFVVDQDIVHPVYRDFYLQSQPGLKGTSRPSHYTVLRNDNTLHPKDKKLLGADELQQIAYALCHCYSRATRSVKIPAPVYYADLVCRRAKFHFSDAIGDIDAMSASSDERQHLDYYKAQFDGINNRLKDTMYFV</sequence>
<dbReference type="Pfam" id="PF16486">
    <property type="entry name" value="ArgoN"/>
    <property type="match status" value="1"/>
</dbReference>
<dbReference type="InterPro" id="IPR014811">
    <property type="entry name" value="ArgoL1"/>
</dbReference>
<dbReference type="SMART" id="SM00950">
    <property type="entry name" value="Piwi"/>
    <property type="match status" value="1"/>
</dbReference>
<gene>
    <name evidence="2" type="ORF">D9615_001667</name>
</gene>
<comment type="caution">
    <text evidence="2">The sequence shown here is derived from an EMBL/GenBank/DDBJ whole genome shotgun (WGS) entry which is preliminary data.</text>
</comment>
<dbReference type="Pfam" id="PF16488">
    <property type="entry name" value="ArgoL2"/>
    <property type="match status" value="1"/>
</dbReference>
<dbReference type="Proteomes" id="UP000565441">
    <property type="component" value="Unassembled WGS sequence"/>
</dbReference>
<evidence type="ECO:0000313" key="3">
    <source>
        <dbReference type="Proteomes" id="UP000565441"/>
    </source>
</evidence>
<dbReference type="AlphaFoldDB" id="A0A8H5HNW7"/>
<organism evidence="2 3">
    <name type="scientific">Tricholomella constricta</name>
    <dbReference type="NCBI Taxonomy" id="117010"/>
    <lineage>
        <taxon>Eukaryota</taxon>
        <taxon>Fungi</taxon>
        <taxon>Dikarya</taxon>
        <taxon>Basidiomycota</taxon>
        <taxon>Agaricomycotina</taxon>
        <taxon>Agaricomycetes</taxon>
        <taxon>Agaricomycetidae</taxon>
        <taxon>Agaricales</taxon>
        <taxon>Tricholomatineae</taxon>
        <taxon>Lyophyllaceae</taxon>
        <taxon>Tricholomella</taxon>
    </lineage>
</organism>
<dbReference type="Gene3D" id="2.170.260.10">
    <property type="entry name" value="paz domain"/>
    <property type="match status" value="1"/>
</dbReference>
<dbReference type="EMBL" id="JAACJP010000002">
    <property type="protein sequence ID" value="KAF5386770.1"/>
    <property type="molecule type" value="Genomic_DNA"/>
</dbReference>
<dbReference type="SMART" id="SM01163">
    <property type="entry name" value="DUF1785"/>
    <property type="match status" value="1"/>
</dbReference>
<dbReference type="Gene3D" id="3.30.420.10">
    <property type="entry name" value="Ribonuclease H-like superfamily/Ribonuclease H"/>
    <property type="match status" value="1"/>
</dbReference>
<accession>A0A8H5HNW7</accession>
<dbReference type="Pfam" id="PF02171">
    <property type="entry name" value="Piwi"/>
    <property type="match status" value="1"/>
</dbReference>
<dbReference type="CDD" id="cd04657">
    <property type="entry name" value="Piwi_ago-like"/>
    <property type="match status" value="1"/>
</dbReference>
<dbReference type="InterPro" id="IPR032472">
    <property type="entry name" value="ArgoL2"/>
</dbReference>
<dbReference type="OrthoDB" id="10252740at2759"/>
<dbReference type="InterPro" id="IPR032474">
    <property type="entry name" value="Argonaute_N"/>
</dbReference>
<proteinExistence type="predicted"/>
<feature type="domain" description="Piwi" evidence="1">
    <location>
        <begin position="506"/>
        <end position="825"/>
    </location>
</feature>
<dbReference type="InterPro" id="IPR036085">
    <property type="entry name" value="PAZ_dom_sf"/>
</dbReference>
<dbReference type="Pfam" id="PF08699">
    <property type="entry name" value="ArgoL1"/>
    <property type="match status" value="1"/>
</dbReference>
<evidence type="ECO:0000259" key="1">
    <source>
        <dbReference type="PROSITE" id="PS50822"/>
    </source>
</evidence>
<reference evidence="2 3" key="1">
    <citation type="journal article" date="2020" name="ISME J.">
        <title>Uncovering the hidden diversity of litter-decomposition mechanisms in mushroom-forming fungi.</title>
        <authorList>
            <person name="Floudas D."/>
            <person name="Bentzer J."/>
            <person name="Ahren D."/>
            <person name="Johansson T."/>
            <person name="Persson P."/>
            <person name="Tunlid A."/>
        </authorList>
    </citation>
    <scope>NUCLEOTIDE SEQUENCE [LARGE SCALE GENOMIC DNA]</scope>
    <source>
        <strain evidence="2 3">CBS 661.87</strain>
    </source>
</reference>